<protein>
    <submittedName>
        <fullName evidence="2">Uncharacterized protein</fullName>
    </submittedName>
</protein>
<feature type="compositionally biased region" description="Basic residues" evidence="1">
    <location>
        <begin position="249"/>
        <end position="258"/>
    </location>
</feature>
<evidence type="ECO:0000313" key="3">
    <source>
        <dbReference type="Proteomes" id="UP001162018"/>
    </source>
</evidence>
<feature type="region of interest" description="Disordered" evidence="1">
    <location>
        <begin position="132"/>
        <end position="172"/>
    </location>
</feature>
<feature type="region of interest" description="Disordered" evidence="1">
    <location>
        <begin position="306"/>
        <end position="336"/>
    </location>
</feature>
<reference evidence="2" key="1">
    <citation type="submission" date="2019-11" db="EMBL/GenBank/DDBJ databases">
        <title>Complexity of the virome associated to tospovirus-transmitting thrips species.</title>
        <authorList>
            <person name="Chiapello M."/>
            <person name="Bosco L."/>
            <person name="Ciuffo M."/>
            <person name="Ottati S."/>
            <person name="Vallino M."/>
            <person name="Salem N."/>
            <person name="Rosa C."/>
            <person name="Tavella L."/>
            <person name="Turina M."/>
        </authorList>
    </citation>
    <scope>NUCLEOTIDE SEQUENCE</scope>
    <source>
        <strain evidence="2">Tamono1</strain>
    </source>
</reference>
<name>A0A7G9IRA2_9RHAB</name>
<evidence type="ECO:0000256" key="1">
    <source>
        <dbReference type="SAM" id="MobiDB-lite"/>
    </source>
</evidence>
<organism evidence="2 3">
    <name type="scientific">Thrips tabaci associated dimarhabdovirus 1</name>
    <dbReference type="NCBI Taxonomy" id="2767265"/>
    <lineage>
        <taxon>Viruses</taxon>
        <taxon>Riboviria</taxon>
        <taxon>Orthornavirae</taxon>
        <taxon>Negarnaviricota</taxon>
        <taxon>Haploviricotina</taxon>
        <taxon>Monjiviricetes</taxon>
        <taxon>Mononegavirales</taxon>
        <taxon>Rhabdoviridae</taxon>
        <taxon>Alpharhabdovirinae</taxon>
        <taxon>Alphathriprhavirus</taxon>
        <taxon>Alphathriprhavirus tabaci</taxon>
        <taxon>Thriprhavirus tabaci</taxon>
    </lineage>
</organism>
<dbReference type="KEGG" id="vg:80541624"/>
<feature type="region of interest" description="Disordered" evidence="1">
    <location>
        <begin position="249"/>
        <end position="270"/>
    </location>
</feature>
<feature type="compositionally biased region" description="Acidic residues" evidence="1">
    <location>
        <begin position="154"/>
        <end position="172"/>
    </location>
</feature>
<feature type="compositionally biased region" description="Polar residues" evidence="1">
    <location>
        <begin position="320"/>
        <end position="331"/>
    </location>
</feature>
<dbReference type="GeneID" id="80541624"/>
<keyword evidence="3" id="KW-1185">Reference proteome</keyword>
<dbReference type="EMBL" id="MN714687">
    <property type="protein sequence ID" value="QNM37834.1"/>
    <property type="molecule type" value="Genomic_RNA"/>
</dbReference>
<sequence>MSSFTSSGASLMSQEVLERIQSINKELVSKPTLQEEGDNQSFSVAEVPKPLSEVVKIKEQKPSEITISHKAMMDDNYGSSSDALGMTDDLLESNIASYSSGDIHGDHVVQDEKSHMIISQGWAVEEEPVSIPVTPNESTDLNDCAPENPSGDGVNDDDDSESSDDLSEDDDVIEAEFPPFNRESSVTIELMDSVMVRFADEFASYFSQFCSYHSIPVKLTSKTSEIPDRSYLRRSWVLESLVKIPSVPKKRSIKSNRHPKAEKSDKAERGVSVALSQKQETPISAPVGNGVVIHNPEKKPEVHVATSNVDASENAKSKVGTKSPSHAIASSSGGGNKPIKGSGIHLKVPTYGGKFTKFSDLIISPEKYDHFQNWCAEKQMGTNWGINEQAEIVARYLGLYKLMMSSYDFSSASKA</sequence>
<accession>A0A7G9IRA2</accession>
<dbReference type="RefSeq" id="YP_010802830.1">
    <property type="nucleotide sequence ID" value="NC_077049.1"/>
</dbReference>
<feature type="compositionally biased region" description="Basic and acidic residues" evidence="1">
    <location>
        <begin position="259"/>
        <end position="269"/>
    </location>
</feature>
<dbReference type="Proteomes" id="UP001162018">
    <property type="component" value="Segment"/>
</dbReference>
<evidence type="ECO:0000313" key="2">
    <source>
        <dbReference type="EMBL" id="QNM37834.1"/>
    </source>
</evidence>
<proteinExistence type="predicted"/>